<dbReference type="RefSeq" id="WP_200339682.1">
    <property type="nucleotide sequence ID" value="NZ_NRRL01000008.1"/>
</dbReference>
<evidence type="ECO:0008006" key="4">
    <source>
        <dbReference type="Google" id="ProtNLM"/>
    </source>
</evidence>
<dbReference type="InterPro" id="IPR011009">
    <property type="entry name" value="Kinase-like_dom_sf"/>
</dbReference>
<dbReference type="SUPFAM" id="SSF52540">
    <property type="entry name" value="P-loop containing nucleoside triphosphate hydrolases"/>
    <property type="match status" value="1"/>
</dbReference>
<comment type="caution">
    <text evidence="2">The sequence shown here is derived from an EMBL/GenBank/DDBJ whole genome shotgun (WGS) entry which is preliminary data.</text>
</comment>
<organism evidence="2 3">
    <name type="scientific">Rhodovibrio sodomensis</name>
    <dbReference type="NCBI Taxonomy" id="1088"/>
    <lineage>
        <taxon>Bacteria</taxon>
        <taxon>Pseudomonadati</taxon>
        <taxon>Pseudomonadota</taxon>
        <taxon>Alphaproteobacteria</taxon>
        <taxon>Rhodospirillales</taxon>
        <taxon>Rhodovibrionaceae</taxon>
        <taxon>Rhodovibrio</taxon>
    </lineage>
</organism>
<dbReference type="PANTHER" id="PTHR43883:SF1">
    <property type="entry name" value="GLUCONOKINASE"/>
    <property type="match status" value="1"/>
</dbReference>
<name>A0ABS1DAW7_9PROT</name>
<evidence type="ECO:0000313" key="3">
    <source>
        <dbReference type="Proteomes" id="UP001296873"/>
    </source>
</evidence>
<dbReference type="InterPro" id="IPR027417">
    <property type="entry name" value="P-loop_NTPase"/>
</dbReference>
<reference evidence="2 3" key="1">
    <citation type="journal article" date="2020" name="Microorganisms">
        <title>Osmotic Adaptation and Compatible Solute Biosynthesis of Phototrophic Bacteria as Revealed from Genome Analyses.</title>
        <authorList>
            <person name="Imhoff J.F."/>
            <person name="Rahn T."/>
            <person name="Kunzel S."/>
            <person name="Keller A."/>
            <person name="Neulinger S.C."/>
        </authorList>
    </citation>
    <scope>NUCLEOTIDE SEQUENCE [LARGE SCALE GENOMIC DNA]</scope>
    <source>
        <strain evidence="2 3">DSM 9895</strain>
    </source>
</reference>
<feature type="region of interest" description="Disordered" evidence="1">
    <location>
        <begin position="1"/>
        <end position="20"/>
    </location>
</feature>
<proteinExistence type="predicted"/>
<dbReference type="Gene3D" id="3.40.50.300">
    <property type="entry name" value="P-loop containing nucleotide triphosphate hydrolases"/>
    <property type="match status" value="1"/>
</dbReference>
<evidence type="ECO:0000313" key="2">
    <source>
        <dbReference type="EMBL" id="MBK1667525.1"/>
    </source>
</evidence>
<dbReference type="PANTHER" id="PTHR43883">
    <property type="entry name" value="SLR0207 PROTEIN"/>
    <property type="match status" value="1"/>
</dbReference>
<dbReference type="EMBL" id="NRRL01000008">
    <property type="protein sequence ID" value="MBK1667525.1"/>
    <property type="molecule type" value="Genomic_DNA"/>
</dbReference>
<dbReference type="Gene3D" id="3.90.1200.10">
    <property type="match status" value="1"/>
</dbReference>
<sequence length="536" mass="57250">MTGENRRDAHAPAGRGAAAQDETLRLLADPATHGGQAVRRIDTHASAVFLTGTRAYKLKRAVTYPYLDFGTLEKRRRAVAAELRLNRRTAPALYLGARPVVRTAAGGLMLGDLQADGPDPDRVAGTPVDWLVELARFDQAGLMDRVAAEGRLDARTVDRLADAVTDLHARAEPAEGAGGAESLEFVIDENAQQLTAAPELFPPAEADALIARTRCALEAARELLDRRAAAGCVRRCHGDLHLGNVVLIDGRPTLFDAIEFNRQIAEVDTLFDLAFLLMDLDRRGLRWAANRLLNRYHRARDDLAGLAALPLFLSLRAGIRAHVAASARAAQADADGRAAKQREARDLFAAACGYLDPAAARLIAVGGVSGSGKTTIARAVAPEIGRAPGALVVRSDVERKRLFGVAETERLPERAYRGKVNAAVYRAMFDRAAAALKAGHSAIVEATFLDRSSRAHARKTAEAAGAAFQGVWLSAPEETLKARVDARTGDASDATSEIVEGQLTRAPKGEIAWPRVDADGPPEDVAARALAVLGDR</sequence>
<keyword evidence="3" id="KW-1185">Reference proteome</keyword>
<feature type="compositionally biased region" description="Basic and acidic residues" evidence="1">
    <location>
        <begin position="1"/>
        <end position="10"/>
    </location>
</feature>
<dbReference type="InterPro" id="IPR052732">
    <property type="entry name" value="Cell-binding_unc_protein"/>
</dbReference>
<evidence type="ECO:0000256" key="1">
    <source>
        <dbReference type="SAM" id="MobiDB-lite"/>
    </source>
</evidence>
<gene>
    <name evidence="2" type="ORF">CKO28_05705</name>
</gene>
<protein>
    <recommendedName>
        <fullName evidence="4">Aminoglycoside phosphotransferase domain-containing protein</fullName>
    </recommendedName>
</protein>
<accession>A0ABS1DAW7</accession>
<dbReference type="SUPFAM" id="SSF56112">
    <property type="entry name" value="Protein kinase-like (PK-like)"/>
    <property type="match status" value="1"/>
</dbReference>
<dbReference type="Pfam" id="PF13671">
    <property type="entry name" value="AAA_33"/>
    <property type="match status" value="1"/>
</dbReference>
<dbReference type="Proteomes" id="UP001296873">
    <property type="component" value="Unassembled WGS sequence"/>
</dbReference>